<dbReference type="PROSITE" id="PS50880">
    <property type="entry name" value="TOPRIM"/>
    <property type="match status" value="1"/>
</dbReference>
<evidence type="ECO:0000259" key="4">
    <source>
        <dbReference type="PROSITE" id="PS50880"/>
    </source>
</evidence>
<gene>
    <name evidence="5" type="ORF">MTTB_04900</name>
</gene>
<keyword evidence="6" id="KW-1185">Reference proteome</keyword>
<sequence length="142" mass="16475">MTLGRLQRLNEELEELRYCSEQGIPILIEGKRDEEALQELGIHGEFIKVSGSSSNLSEIADSVARSSSMVIILTDFDRKGNQLANRLRREIESLGCYPNLQIRKRIMGMTRKYIKDIQSLPKYIQRLEMEISPYPFQYNSIY</sequence>
<dbReference type="SUPFAM" id="SSF110455">
    <property type="entry name" value="Toprim domain"/>
    <property type="match status" value="1"/>
</dbReference>
<evidence type="ECO:0000313" key="5">
    <source>
        <dbReference type="EMBL" id="BDH79111.1"/>
    </source>
</evidence>
<dbReference type="SMART" id="SM00493">
    <property type="entry name" value="TOPRIM"/>
    <property type="match status" value="1"/>
</dbReference>
<evidence type="ECO:0000313" key="6">
    <source>
        <dbReference type="Proteomes" id="UP000831817"/>
    </source>
</evidence>
<comment type="similarity">
    <text evidence="3">Belongs to the UPF0292 family.</text>
</comment>
<keyword evidence="1" id="KW-0479">Metal-binding</keyword>
<evidence type="ECO:0000256" key="2">
    <source>
        <dbReference type="ARBA" id="ARBA00022842"/>
    </source>
</evidence>
<dbReference type="HAMAP" id="MF_01095">
    <property type="entry name" value="UPF0292"/>
    <property type="match status" value="1"/>
</dbReference>
<feature type="domain" description="Toprim" evidence="4">
    <location>
        <begin position="23"/>
        <end position="110"/>
    </location>
</feature>
<dbReference type="NCBIfam" id="NF003093">
    <property type="entry name" value="PRK04017.1-4"/>
    <property type="match status" value="1"/>
</dbReference>
<evidence type="ECO:0000256" key="3">
    <source>
        <dbReference type="HAMAP-Rule" id="MF_01095"/>
    </source>
</evidence>
<organism evidence="5 6">
    <name type="scientific">Methanothermobacter tenebrarum</name>
    <dbReference type="NCBI Taxonomy" id="680118"/>
    <lineage>
        <taxon>Archaea</taxon>
        <taxon>Methanobacteriati</taxon>
        <taxon>Methanobacteriota</taxon>
        <taxon>Methanomada group</taxon>
        <taxon>Methanobacteria</taxon>
        <taxon>Methanobacteriales</taxon>
        <taxon>Methanobacteriaceae</taxon>
        <taxon>Methanothermobacter</taxon>
    </lineage>
</organism>
<dbReference type="InterPro" id="IPR006171">
    <property type="entry name" value="TOPRIM_dom"/>
</dbReference>
<keyword evidence="2" id="KW-0460">Magnesium</keyword>
<proteinExistence type="inferred from homology"/>
<dbReference type="CDD" id="cd01027">
    <property type="entry name" value="TOPRIM_RNase_M5_like"/>
    <property type="match status" value="1"/>
</dbReference>
<protein>
    <recommendedName>
        <fullName evidence="3">UPF0292 protein MTTB_04900</fullName>
    </recommendedName>
</protein>
<dbReference type="InterPro" id="IPR022972">
    <property type="entry name" value="UPF0292"/>
</dbReference>
<evidence type="ECO:0000256" key="1">
    <source>
        <dbReference type="ARBA" id="ARBA00022723"/>
    </source>
</evidence>
<reference evidence="5 6" key="1">
    <citation type="submission" date="2022-04" db="EMBL/GenBank/DDBJ databases">
        <title>Complete genome of Methanothermobacter tenebrarum strain RMAS.</title>
        <authorList>
            <person name="Nakamura K."/>
            <person name="Oshima K."/>
            <person name="Hattori M."/>
            <person name="Kamagata Y."/>
            <person name="Takamizawa K."/>
        </authorList>
    </citation>
    <scope>NUCLEOTIDE SEQUENCE [LARGE SCALE GENOMIC DNA]</scope>
    <source>
        <strain evidence="5 6">RMAS</strain>
    </source>
</reference>
<dbReference type="EMBL" id="AP025698">
    <property type="protein sequence ID" value="BDH79111.1"/>
    <property type="molecule type" value="Genomic_DNA"/>
</dbReference>
<name>A0ABN6PE88_9EURY</name>
<dbReference type="Pfam" id="PF01751">
    <property type="entry name" value="Toprim"/>
    <property type="match status" value="1"/>
</dbReference>
<dbReference type="InterPro" id="IPR034141">
    <property type="entry name" value="TOPRIM_RNase_M5-like"/>
</dbReference>
<dbReference type="PANTHER" id="PTHR39964">
    <property type="entry name" value="UPF0292 PROTEIN TK1411"/>
    <property type="match status" value="1"/>
</dbReference>
<dbReference type="Proteomes" id="UP000831817">
    <property type="component" value="Chromosome"/>
</dbReference>
<dbReference type="PANTHER" id="PTHR39964:SF2">
    <property type="entry name" value="UPF0292 PROTEIN MJ1624"/>
    <property type="match status" value="1"/>
</dbReference>
<accession>A0ABN6PE88</accession>
<dbReference type="Gene3D" id="3.40.1360.10">
    <property type="match status" value="1"/>
</dbReference>